<evidence type="ECO:0000313" key="2">
    <source>
        <dbReference type="Proteomes" id="UP000183947"/>
    </source>
</evidence>
<protein>
    <submittedName>
        <fullName evidence="1">Uncharacterized protein</fullName>
    </submittedName>
</protein>
<gene>
    <name evidence="1" type="ORF">SAMN02746009_01830</name>
</gene>
<sequence length="204" mass="21752">MRHFYLLLLLTGLLGGCRAFDPKLLEPTAGTLAPKLPTATQAAQTDWIVLIGAPGLGSAGPRGGSRDVNTLFEREVRETLTDPYGTPNCYLLLTTTIVSNRAGLGWAVASGATLGGLNLLGMPFSRSRMVVDTKLDVLDRQRRLVGSYRATAEAKALGSIFSSTNYGTPGRVVYLQAVRAGLLQIKPQLQADITRVQAALLAAR</sequence>
<dbReference type="AlphaFoldDB" id="A0A1M6WL12"/>
<reference evidence="2" key="1">
    <citation type="submission" date="2016-11" db="EMBL/GenBank/DDBJ databases">
        <authorList>
            <person name="Varghese N."/>
            <person name="Submissions S."/>
        </authorList>
    </citation>
    <scope>NUCLEOTIDE SEQUENCE [LARGE SCALE GENOMIC DNA]</scope>
    <source>
        <strain evidence="2">DSM 18569</strain>
    </source>
</reference>
<proteinExistence type="predicted"/>
<dbReference type="PROSITE" id="PS51257">
    <property type="entry name" value="PROKAR_LIPOPROTEIN"/>
    <property type="match status" value="1"/>
</dbReference>
<dbReference type="OrthoDB" id="883886at2"/>
<dbReference type="STRING" id="1121959.SAMN02746009_01830"/>
<dbReference type="RefSeq" id="WP_139252192.1">
    <property type="nucleotide sequence ID" value="NZ_FRAS01000008.1"/>
</dbReference>
<dbReference type="EMBL" id="FRAS01000008">
    <property type="protein sequence ID" value="SHK94408.1"/>
    <property type="molecule type" value="Genomic_DNA"/>
</dbReference>
<keyword evidence="2" id="KW-1185">Reference proteome</keyword>
<accession>A0A1M6WL12</accession>
<dbReference type="Proteomes" id="UP000183947">
    <property type="component" value="Unassembled WGS sequence"/>
</dbReference>
<name>A0A1M6WL12_9BACT</name>
<organism evidence="1 2">
    <name type="scientific">Hymenobacter psychrotolerans DSM 18569</name>
    <dbReference type="NCBI Taxonomy" id="1121959"/>
    <lineage>
        <taxon>Bacteria</taxon>
        <taxon>Pseudomonadati</taxon>
        <taxon>Bacteroidota</taxon>
        <taxon>Cytophagia</taxon>
        <taxon>Cytophagales</taxon>
        <taxon>Hymenobacteraceae</taxon>
        <taxon>Hymenobacter</taxon>
    </lineage>
</organism>
<evidence type="ECO:0000313" key="1">
    <source>
        <dbReference type="EMBL" id="SHK94408.1"/>
    </source>
</evidence>